<name>A0ABW1VEJ6_9MICO</name>
<dbReference type="RefSeq" id="WP_386729446.1">
    <property type="nucleotide sequence ID" value="NZ_JBHSTP010000001.1"/>
</dbReference>
<reference evidence="4" key="1">
    <citation type="journal article" date="2019" name="Int. J. Syst. Evol. Microbiol.">
        <title>The Global Catalogue of Microorganisms (GCM) 10K type strain sequencing project: providing services to taxonomists for standard genome sequencing and annotation.</title>
        <authorList>
            <consortium name="The Broad Institute Genomics Platform"/>
            <consortium name="The Broad Institute Genome Sequencing Center for Infectious Disease"/>
            <person name="Wu L."/>
            <person name="Ma J."/>
        </authorList>
    </citation>
    <scope>NUCLEOTIDE SEQUENCE [LARGE SCALE GENOMIC DNA]</scope>
    <source>
        <strain evidence="4">CCUG 43304</strain>
    </source>
</reference>
<protein>
    <submittedName>
        <fullName evidence="3">Class III lanthionine synthetase LanKC</fullName>
    </submittedName>
</protein>
<evidence type="ECO:0000313" key="4">
    <source>
        <dbReference type="Proteomes" id="UP001596306"/>
    </source>
</evidence>
<keyword evidence="4" id="KW-1185">Reference proteome</keyword>
<feature type="compositionally biased region" description="Basic and acidic residues" evidence="1">
    <location>
        <begin position="903"/>
        <end position="921"/>
    </location>
</feature>
<dbReference type="InterPro" id="IPR057929">
    <property type="entry name" value="RamC_N"/>
</dbReference>
<dbReference type="SMART" id="SM00220">
    <property type="entry name" value="S_TKc"/>
    <property type="match status" value="1"/>
</dbReference>
<dbReference type="InterPro" id="IPR011009">
    <property type="entry name" value="Kinase-like_dom_sf"/>
</dbReference>
<dbReference type="Pfam" id="PF05147">
    <property type="entry name" value="LANC_like"/>
    <property type="match status" value="1"/>
</dbReference>
<comment type="caution">
    <text evidence="3">The sequence shown here is derived from an EMBL/GenBank/DDBJ whole genome shotgun (WGS) entry which is preliminary data.</text>
</comment>
<evidence type="ECO:0000259" key="2">
    <source>
        <dbReference type="PROSITE" id="PS50011"/>
    </source>
</evidence>
<evidence type="ECO:0000313" key="3">
    <source>
        <dbReference type="EMBL" id="MFC6355932.1"/>
    </source>
</evidence>
<gene>
    <name evidence="3" type="primary">lanKC</name>
    <name evidence="3" type="ORF">ACFQB0_07405</name>
</gene>
<dbReference type="Proteomes" id="UP001596306">
    <property type="component" value="Unassembled WGS sequence"/>
</dbReference>
<feature type="domain" description="Protein kinase" evidence="2">
    <location>
        <begin position="227"/>
        <end position="535"/>
    </location>
</feature>
<dbReference type="InterPro" id="IPR007822">
    <property type="entry name" value="LANC-like"/>
</dbReference>
<dbReference type="Pfam" id="PF00069">
    <property type="entry name" value="Pkinase"/>
    <property type="match status" value="1"/>
</dbReference>
<dbReference type="SUPFAM" id="SSF158745">
    <property type="entry name" value="LanC-like"/>
    <property type="match status" value="1"/>
</dbReference>
<feature type="region of interest" description="Disordered" evidence="1">
    <location>
        <begin position="896"/>
        <end position="921"/>
    </location>
</feature>
<dbReference type="Gene3D" id="1.50.10.20">
    <property type="match status" value="1"/>
</dbReference>
<dbReference type="InterPro" id="IPR000719">
    <property type="entry name" value="Prot_kinase_dom"/>
</dbReference>
<dbReference type="Gene3D" id="1.10.510.10">
    <property type="entry name" value="Transferase(Phosphotransferase) domain 1"/>
    <property type="match status" value="1"/>
</dbReference>
<dbReference type="InterPro" id="IPR058053">
    <property type="entry name" value="RamC_C"/>
</dbReference>
<dbReference type="PROSITE" id="PS50011">
    <property type="entry name" value="PROTEIN_KINASE_DOM"/>
    <property type="match status" value="1"/>
</dbReference>
<dbReference type="InterPro" id="IPR053524">
    <property type="entry name" value="Aerial_hyphae_peptide-synth"/>
</dbReference>
<sequence>MDLRYLEFALVDQEFYDQPSERTPNRRRFNLALDLDWSAWETTVTDGWVRRNPLRATLPDQGWKIHASATTSNAQELLTTISTYCHARSMIFKHVPSHTEMLQRNMKYVDRATSGKFVTIYPQDEDELLSTLAELDALLDGAEGPYILSDLRWNEGPLYVRYGGFRMLYTRNEHDIQVPAVRHPDGRLVPDERLPSFSPPAWVTLPSFLKEQIEKLGSGAAPEGFDYQISEALHFSNGGGVYRATQISTGREVILKEGRPHAGLTPDGRDAVARLDSEAAILEELRDEPSIVDLIDKFTLFGHRFMACEFIDGETLNKEMVLRNPIIRSDSSRADRDEYRKWVLSICDQVEEQLQRLHARGIVFGDLHPNNLMVKPDGRVTFVDLEMSHHEIDDSLIAIGAPGYVASDGRRGFAADKYSLACIKLSLFIPLTVLFNLDPRKLDDHLAAAQAEYELSGAFIESIRLDMNLPTGGRSGSSRLSTKTLDSITAWDTSTVSGIRHLQELIVRFIESSADFSRYDRSYPGDIRQFTENGFGLAHGAAGVVHALRVSGFNADPLALQWIADAVTEYRGQQIGLYDGIAGVAWLWRELGMTTSADEITDKLLNVDFDNLTSDLYSGLAGIGLFLLSERDHLRDYDRVDAALADIFEILARRSQALPDPTASGPQPSVPTGRGGLFWGQSGVSLFASRLYQATSDERHLQLAQFTLDYDLAHCVEVDDGSIQMNEGWRVLPYLASGSIGCGLALLQFLDVGGPREYVNMLATIERVTMTDFVVEPNVSNGRSGLLLFIADLERHGLATSSTSTSFDWHLSQLKLHALQNKVGIAFPGEQMIRLSTDVSTGAAGVLLTLDAARRRLGGDAFSRGDLLPLIISGNLAPVSSTSQISESQISGEEVSSYGLRTRVADSPEPHQRSRTVELGE</sequence>
<dbReference type="PANTHER" id="PTHR24347">
    <property type="entry name" value="SERINE/THREONINE-PROTEIN KINASE"/>
    <property type="match status" value="1"/>
</dbReference>
<dbReference type="CDD" id="cd04791">
    <property type="entry name" value="LanC_SerThrkinase"/>
    <property type="match status" value="1"/>
</dbReference>
<proteinExistence type="predicted"/>
<dbReference type="SUPFAM" id="SSF56112">
    <property type="entry name" value="Protein kinase-like (PK-like)"/>
    <property type="match status" value="1"/>
</dbReference>
<accession>A0ABW1VEJ6</accession>
<evidence type="ECO:0000256" key="1">
    <source>
        <dbReference type="SAM" id="MobiDB-lite"/>
    </source>
</evidence>
<dbReference type="SMART" id="SM01260">
    <property type="entry name" value="LANC_like"/>
    <property type="match status" value="1"/>
</dbReference>
<organism evidence="3 4">
    <name type="scientific">Luethyella okanaganae</name>
    <dbReference type="NCBI Taxonomy" id="69372"/>
    <lineage>
        <taxon>Bacteria</taxon>
        <taxon>Bacillati</taxon>
        <taxon>Actinomycetota</taxon>
        <taxon>Actinomycetes</taxon>
        <taxon>Micrococcales</taxon>
        <taxon>Microbacteriaceae</taxon>
        <taxon>Luethyella</taxon>
    </lineage>
</organism>
<dbReference type="NCBIfam" id="NF038151">
    <property type="entry name" value="lanthi_synth_III"/>
    <property type="match status" value="1"/>
</dbReference>
<dbReference type="EMBL" id="JBHSTP010000001">
    <property type="protein sequence ID" value="MFC6355932.1"/>
    <property type="molecule type" value="Genomic_DNA"/>
</dbReference>
<dbReference type="Pfam" id="PF25816">
    <property type="entry name" value="RamC_N"/>
    <property type="match status" value="1"/>
</dbReference>